<evidence type="ECO:0000313" key="1">
    <source>
        <dbReference type="EMBL" id="DAE17443.1"/>
    </source>
</evidence>
<proteinExistence type="predicted"/>
<sequence>MIEKIKITDASVIEDIRDNLPTATRQAKGLMPVISESNPYWRYIELGDGLSEEFDFGYGQVSIWSSQRAFSSLILLGVNSVKIVSEEGYYSLSTVKEKEGSVNVYKTAEYKFIVQNKSGGIFRFYISYR</sequence>
<dbReference type="EMBL" id="BK015640">
    <property type="protein sequence ID" value="DAE17443.1"/>
    <property type="molecule type" value="Genomic_DNA"/>
</dbReference>
<accession>A0A8S5QEY9</accession>
<organism evidence="1">
    <name type="scientific">Phage sp. ctSLR2</name>
    <dbReference type="NCBI Taxonomy" id="2825796"/>
    <lineage>
        <taxon>Viruses</taxon>
    </lineage>
</organism>
<name>A0A8S5QEY9_9VIRU</name>
<reference evidence="1" key="1">
    <citation type="journal article" date="2021" name="Proc. Natl. Acad. Sci. U.S.A.">
        <title>A Catalog of Tens of Thousands of Viruses from Human Metagenomes Reveals Hidden Associations with Chronic Diseases.</title>
        <authorList>
            <person name="Tisza M.J."/>
            <person name="Buck C.B."/>
        </authorList>
    </citation>
    <scope>NUCLEOTIDE SEQUENCE</scope>
    <source>
        <strain evidence="1">CtSLR2</strain>
    </source>
</reference>
<protein>
    <submittedName>
        <fullName evidence="1">Uncharacterized protein</fullName>
    </submittedName>
</protein>